<dbReference type="PANTHER" id="PTHR21089:SF1">
    <property type="entry name" value="BIFUNCTIONAL 3-DEHYDROQUINATE DEHYDRATASE_SHIKIMATE DEHYDROGENASE, CHLOROPLASTIC"/>
    <property type="match status" value="1"/>
</dbReference>
<protein>
    <recommendedName>
        <fullName evidence="2 8">Shikimate dehydrogenase (NADP(+))</fullName>
        <shortName evidence="8">SDH</shortName>
        <ecNumber evidence="2 8">1.1.1.25</ecNumber>
    </recommendedName>
</protein>
<keyword evidence="4 8" id="KW-0521">NADP</keyword>
<name>A0A4U7JK12_9FIRM</name>
<dbReference type="SUPFAM" id="SSF53223">
    <property type="entry name" value="Aminoacid dehydrogenase-like, N-terminal domain"/>
    <property type="match status" value="1"/>
</dbReference>
<dbReference type="GO" id="GO:0009073">
    <property type="term" value="P:aromatic amino acid family biosynthetic process"/>
    <property type="evidence" value="ECO:0007669"/>
    <property type="project" value="UniProtKB-KW"/>
</dbReference>
<evidence type="ECO:0000256" key="4">
    <source>
        <dbReference type="ARBA" id="ARBA00022857"/>
    </source>
</evidence>
<sequence length="296" mass="33105">MEVVNFVNGKTELYGILGDPIEHTKSPFIHNTLFKQFNINAIYIPIHVNEVCLENVINGLKAQNISGFNVTVPHKKSIIKYLDDISHDALLMGAVNTVKNIQGRLKGYNTDAEGFVRDFKEGLDTNFKDKRVMILGAGGTARALAVKLASEGIEHLTLVNRTEENAKNITELIKNNYGGIASYMLPDSTKLFDQMSQSHIIINTTPAGMSTYLDSTPFNIDYVFDKNQVVYDVVYSPEKTKFLLQAESYGCKTRNGFGMLINQGVSAFEIWTGNIVPRQMAIELLNKIIKMKDFPK</sequence>
<comment type="catalytic activity">
    <reaction evidence="7 8">
        <text>shikimate + NADP(+) = 3-dehydroshikimate + NADPH + H(+)</text>
        <dbReference type="Rhea" id="RHEA:17737"/>
        <dbReference type="ChEBI" id="CHEBI:15378"/>
        <dbReference type="ChEBI" id="CHEBI:16630"/>
        <dbReference type="ChEBI" id="CHEBI:36208"/>
        <dbReference type="ChEBI" id="CHEBI:57783"/>
        <dbReference type="ChEBI" id="CHEBI:58349"/>
        <dbReference type="EC" id="1.1.1.25"/>
    </reaction>
</comment>
<evidence type="ECO:0000256" key="1">
    <source>
        <dbReference type="ARBA" id="ARBA00004871"/>
    </source>
</evidence>
<dbReference type="GO" id="GO:0005829">
    <property type="term" value="C:cytosol"/>
    <property type="evidence" value="ECO:0007669"/>
    <property type="project" value="TreeGrafter"/>
</dbReference>
<evidence type="ECO:0000313" key="13">
    <source>
        <dbReference type="Proteomes" id="UP000306409"/>
    </source>
</evidence>
<feature type="binding site" evidence="8">
    <location>
        <begin position="24"/>
        <end position="26"/>
    </location>
    <ligand>
        <name>shikimate</name>
        <dbReference type="ChEBI" id="CHEBI:36208"/>
    </ligand>
</feature>
<reference evidence="12 13" key="1">
    <citation type="submission" date="2020-09" db="EMBL/GenBank/DDBJ databases">
        <title>Characterization and genome sequencing of Ruminiclostridium sp. nov. MA18.</title>
        <authorList>
            <person name="Rettenmaier R."/>
            <person name="Kowollik M.-L."/>
            <person name="Liebl W."/>
            <person name="Zverlov V."/>
        </authorList>
    </citation>
    <scope>NUCLEOTIDE SEQUENCE [LARGE SCALE GENOMIC DNA]</scope>
    <source>
        <strain evidence="12 13">MA18</strain>
    </source>
</reference>
<dbReference type="Gene3D" id="3.40.50.10860">
    <property type="entry name" value="Leucine Dehydrogenase, chain A, domain 1"/>
    <property type="match status" value="1"/>
</dbReference>
<dbReference type="InterPro" id="IPR011342">
    <property type="entry name" value="Shikimate_DH"/>
</dbReference>
<dbReference type="Pfam" id="PF18317">
    <property type="entry name" value="SDH_C"/>
    <property type="match status" value="1"/>
</dbReference>
<organism evidence="12 13">
    <name type="scientific">Ruminiclostridium herbifermentans</name>
    <dbReference type="NCBI Taxonomy" id="2488810"/>
    <lineage>
        <taxon>Bacteria</taxon>
        <taxon>Bacillati</taxon>
        <taxon>Bacillota</taxon>
        <taxon>Clostridia</taxon>
        <taxon>Eubacteriales</taxon>
        <taxon>Oscillospiraceae</taxon>
        <taxon>Ruminiclostridium</taxon>
    </lineage>
</organism>
<dbReference type="EMBL" id="CP061336">
    <property type="protein sequence ID" value="QNU65403.1"/>
    <property type="molecule type" value="Genomic_DNA"/>
</dbReference>
<dbReference type="Gene3D" id="3.40.50.720">
    <property type="entry name" value="NAD(P)-binding Rossmann-like Domain"/>
    <property type="match status" value="1"/>
</dbReference>
<dbReference type="UniPathway" id="UPA00053">
    <property type="reaction ID" value="UER00087"/>
</dbReference>
<dbReference type="AlphaFoldDB" id="A0A4U7JK12"/>
<dbReference type="EC" id="1.1.1.25" evidence="2 8"/>
<comment type="function">
    <text evidence="8">Involved in the biosynthesis of the chorismate, which leads to the biosynthesis of aromatic amino acids. Catalyzes the reversible NADPH linked reduction of 3-dehydroshikimate (DHSA) to yield shikimate (SA).</text>
</comment>
<comment type="subunit">
    <text evidence="8">Homodimer.</text>
</comment>
<feature type="active site" description="Proton acceptor" evidence="8">
    <location>
        <position position="75"/>
    </location>
</feature>
<gene>
    <name evidence="8 12" type="primary">aroE</name>
    <name evidence="12" type="ORF">EHE19_010680</name>
</gene>
<dbReference type="GO" id="GO:0008652">
    <property type="term" value="P:amino acid biosynthetic process"/>
    <property type="evidence" value="ECO:0007669"/>
    <property type="project" value="UniProtKB-KW"/>
</dbReference>
<feature type="binding site" evidence="8">
    <location>
        <position position="263"/>
    </location>
    <ligand>
        <name>shikimate</name>
        <dbReference type="ChEBI" id="CHEBI:36208"/>
    </ligand>
</feature>
<dbReference type="InterPro" id="IPR036291">
    <property type="entry name" value="NAD(P)-bd_dom_sf"/>
</dbReference>
<feature type="binding site" evidence="8">
    <location>
        <position position="256"/>
    </location>
    <ligand>
        <name>NADP(+)</name>
        <dbReference type="ChEBI" id="CHEBI:58349"/>
    </ligand>
</feature>
<dbReference type="GO" id="GO:0050661">
    <property type="term" value="F:NADP binding"/>
    <property type="evidence" value="ECO:0007669"/>
    <property type="project" value="InterPro"/>
</dbReference>
<keyword evidence="3 8" id="KW-0028">Amino-acid biosynthesis</keyword>
<keyword evidence="5 8" id="KW-0560">Oxidoreductase</keyword>
<dbReference type="InterPro" id="IPR006151">
    <property type="entry name" value="Shikm_DH/Glu-tRNA_Rdtase"/>
</dbReference>
<feature type="domain" description="Quinate/shikimate 5-dehydrogenase/glutamyl-tRNA reductase" evidence="9">
    <location>
        <begin position="126"/>
        <end position="205"/>
    </location>
</feature>
<dbReference type="KEGG" id="rher:EHE19_010680"/>
<dbReference type="SUPFAM" id="SSF51735">
    <property type="entry name" value="NAD(P)-binding Rossmann-fold domains"/>
    <property type="match status" value="1"/>
</dbReference>
<dbReference type="Pfam" id="PF08501">
    <property type="entry name" value="Shikimate_dh_N"/>
    <property type="match status" value="1"/>
</dbReference>
<evidence type="ECO:0000256" key="2">
    <source>
        <dbReference type="ARBA" id="ARBA00012962"/>
    </source>
</evidence>
<evidence type="ECO:0000256" key="5">
    <source>
        <dbReference type="ARBA" id="ARBA00023002"/>
    </source>
</evidence>
<proteinExistence type="inferred from homology"/>
<feature type="binding site" evidence="8">
    <location>
        <position position="71"/>
    </location>
    <ligand>
        <name>shikimate</name>
        <dbReference type="ChEBI" id="CHEBI:36208"/>
    </ligand>
</feature>
<feature type="domain" description="Shikimate dehydrogenase substrate binding N-terminal" evidence="10">
    <location>
        <begin position="16"/>
        <end position="98"/>
    </location>
</feature>
<accession>A0A4U7JK12</accession>
<comment type="pathway">
    <text evidence="1 8">Metabolic intermediate biosynthesis; chorismate biosynthesis; chorismate from D-erythrose 4-phosphate and phosphoenolpyruvate: step 4/7.</text>
</comment>
<dbReference type="RefSeq" id="WP_137695945.1">
    <property type="nucleotide sequence ID" value="NZ_CP061336.1"/>
</dbReference>
<feature type="binding site" evidence="8">
    <location>
        <position position="233"/>
    </location>
    <ligand>
        <name>NADP(+)</name>
        <dbReference type="ChEBI" id="CHEBI:58349"/>
    </ligand>
</feature>
<evidence type="ECO:0000259" key="10">
    <source>
        <dbReference type="Pfam" id="PF08501"/>
    </source>
</evidence>
<dbReference type="GO" id="GO:0004764">
    <property type="term" value="F:shikimate 3-dehydrogenase (NADP+) activity"/>
    <property type="evidence" value="ECO:0007669"/>
    <property type="project" value="UniProtKB-UniRule"/>
</dbReference>
<evidence type="ECO:0000256" key="3">
    <source>
        <dbReference type="ARBA" id="ARBA00022605"/>
    </source>
</evidence>
<evidence type="ECO:0000313" key="12">
    <source>
        <dbReference type="EMBL" id="QNU65403.1"/>
    </source>
</evidence>
<dbReference type="HAMAP" id="MF_00222">
    <property type="entry name" value="Shikimate_DH_AroE"/>
    <property type="match status" value="1"/>
</dbReference>
<dbReference type="InterPro" id="IPR022893">
    <property type="entry name" value="Shikimate_DH_fam"/>
</dbReference>
<evidence type="ECO:0000256" key="8">
    <source>
        <dbReference type="HAMAP-Rule" id="MF_00222"/>
    </source>
</evidence>
<dbReference type="Proteomes" id="UP000306409">
    <property type="component" value="Chromosome"/>
</dbReference>
<keyword evidence="13" id="KW-1185">Reference proteome</keyword>
<feature type="binding site" evidence="8">
    <location>
        <position position="111"/>
    </location>
    <ligand>
        <name>shikimate</name>
        <dbReference type="ChEBI" id="CHEBI:36208"/>
    </ligand>
</feature>
<dbReference type="NCBIfam" id="TIGR00507">
    <property type="entry name" value="aroE"/>
    <property type="match status" value="1"/>
</dbReference>
<comment type="similarity">
    <text evidence="8">Belongs to the shikimate dehydrogenase family.</text>
</comment>
<dbReference type="Pfam" id="PF01488">
    <property type="entry name" value="Shikimate_DH"/>
    <property type="match status" value="1"/>
</dbReference>
<dbReference type="GO" id="GO:0019632">
    <property type="term" value="P:shikimate metabolic process"/>
    <property type="evidence" value="ECO:0007669"/>
    <property type="project" value="InterPro"/>
</dbReference>
<dbReference type="CDD" id="cd01065">
    <property type="entry name" value="NAD_bind_Shikimate_DH"/>
    <property type="match status" value="1"/>
</dbReference>
<evidence type="ECO:0000256" key="7">
    <source>
        <dbReference type="ARBA" id="ARBA00049442"/>
    </source>
</evidence>
<feature type="binding site" evidence="8">
    <location>
        <position position="96"/>
    </location>
    <ligand>
        <name>shikimate</name>
        <dbReference type="ChEBI" id="CHEBI:36208"/>
    </ligand>
</feature>
<evidence type="ECO:0000259" key="11">
    <source>
        <dbReference type="Pfam" id="PF18317"/>
    </source>
</evidence>
<dbReference type="InterPro" id="IPR013708">
    <property type="entry name" value="Shikimate_DH-bd_N"/>
</dbReference>
<dbReference type="OrthoDB" id="9792692at2"/>
<feature type="binding site" evidence="8">
    <location>
        <position position="235"/>
    </location>
    <ligand>
        <name>shikimate</name>
        <dbReference type="ChEBI" id="CHEBI:36208"/>
    </ligand>
</feature>
<dbReference type="GO" id="GO:0009423">
    <property type="term" value="P:chorismate biosynthetic process"/>
    <property type="evidence" value="ECO:0007669"/>
    <property type="project" value="UniProtKB-UniRule"/>
</dbReference>
<dbReference type="InterPro" id="IPR041121">
    <property type="entry name" value="SDH_C"/>
</dbReference>
<evidence type="ECO:0000259" key="9">
    <source>
        <dbReference type="Pfam" id="PF01488"/>
    </source>
</evidence>
<comment type="caution">
    <text evidence="8">Lacks conserved residue(s) required for the propagation of feature annotation.</text>
</comment>
<dbReference type="InterPro" id="IPR046346">
    <property type="entry name" value="Aminoacid_DH-like_N_sf"/>
</dbReference>
<dbReference type="PANTHER" id="PTHR21089">
    <property type="entry name" value="SHIKIMATE DEHYDROGENASE"/>
    <property type="match status" value="1"/>
</dbReference>
<feature type="domain" description="SDH C-terminal" evidence="11">
    <location>
        <begin position="256"/>
        <end position="278"/>
    </location>
</feature>
<evidence type="ECO:0000256" key="6">
    <source>
        <dbReference type="ARBA" id="ARBA00023141"/>
    </source>
</evidence>
<keyword evidence="6 8" id="KW-0057">Aromatic amino acid biosynthesis</keyword>